<reference evidence="8" key="1">
    <citation type="submission" date="2013-08" db="EMBL/GenBank/DDBJ databases">
        <title>Gene expansion shapes genome architecture in the human pathogen Lichtheimia corymbifera: an evolutionary genomics analysis in the ancient terrestrial Mucorales (Mucoromycotina).</title>
        <authorList>
            <person name="Schwartze V.U."/>
            <person name="Winter S."/>
            <person name="Shelest E."/>
            <person name="Marcet-Houben M."/>
            <person name="Horn F."/>
            <person name="Wehner S."/>
            <person name="Hoffmann K."/>
            <person name="Riege K."/>
            <person name="Sammeth M."/>
            <person name="Nowrousian M."/>
            <person name="Valiante V."/>
            <person name="Linde J."/>
            <person name="Jacobsen I.D."/>
            <person name="Marz M."/>
            <person name="Brakhage A.A."/>
            <person name="Gabaldon T."/>
            <person name="Bocker S."/>
            <person name="Voigt K."/>
        </authorList>
    </citation>
    <scope>NUCLEOTIDE SEQUENCE [LARGE SCALE GENOMIC DNA]</scope>
    <source>
        <strain evidence="8">FSU 9682</strain>
    </source>
</reference>
<dbReference type="EMBL" id="CBTN010000091">
    <property type="protein sequence ID" value="CDH60391.1"/>
    <property type="molecule type" value="Genomic_DNA"/>
</dbReference>
<dbReference type="PANTHER" id="PTHR28304:SF2">
    <property type="entry name" value="PEROXISOMAL MEMBRANE PROTEIN PEX29"/>
    <property type="match status" value="1"/>
</dbReference>
<evidence type="ECO:0000256" key="3">
    <source>
        <dbReference type="ARBA" id="ARBA00022989"/>
    </source>
</evidence>
<dbReference type="STRING" id="1263082.A0A068SGJ1"/>
<evidence type="ECO:0000256" key="1">
    <source>
        <dbReference type="ARBA" id="ARBA00004141"/>
    </source>
</evidence>
<dbReference type="GO" id="GO:0005778">
    <property type="term" value="C:peroxisomal membrane"/>
    <property type="evidence" value="ECO:0007669"/>
    <property type="project" value="TreeGrafter"/>
</dbReference>
<dbReference type="SMART" id="SM00693">
    <property type="entry name" value="DysFN"/>
    <property type="match status" value="1"/>
</dbReference>
<keyword evidence="9" id="KW-1185">Reference proteome</keyword>
<organism evidence="8 9">
    <name type="scientific">Lichtheimia corymbifera JMRC:FSU:9682</name>
    <dbReference type="NCBI Taxonomy" id="1263082"/>
    <lineage>
        <taxon>Eukaryota</taxon>
        <taxon>Fungi</taxon>
        <taxon>Fungi incertae sedis</taxon>
        <taxon>Mucoromycota</taxon>
        <taxon>Mucoromycotina</taxon>
        <taxon>Mucoromycetes</taxon>
        <taxon>Mucorales</taxon>
        <taxon>Lichtheimiaceae</taxon>
        <taxon>Lichtheimia</taxon>
    </lineage>
</organism>
<feature type="transmembrane region" description="Helical" evidence="6">
    <location>
        <begin position="99"/>
        <end position="126"/>
    </location>
</feature>
<feature type="domain" description="Peroxin/Ferlin" evidence="7">
    <location>
        <begin position="272"/>
        <end position="334"/>
    </location>
</feature>
<evidence type="ECO:0000259" key="7">
    <source>
        <dbReference type="SMART" id="SM00693"/>
    </source>
</evidence>
<evidence type="ECO:0000313" key="9">
    <source>
        <dbReference type="Proteomes" id="UP000027586"/>
    </source>
</evidence>
<dbReference type="Pfam" id="PF06398">
    <property type="entry name" value="Pex24p"/>
    <property type="match status" value="1"/>
</dbReference>
<dbReference type="Proteomes" id="UP000027586">
    <property type="component" value="Unassembled WGS sequence"/>
</dbReference>
<keyword evidence="2 6" id="KW-0812">Transmembrane</keyword>
<dbReference type="InterPro" id="IPR052816">
    <property type="entry name" value="Peroxisomal_Membrane_PEX28-32"/>
</dbReference>
<evidence type="ECO:0000256" key="6">
    <source>
        <dbReference type="SAM" id="Phobius"/>
    </source>
</evidence>
<evidence type="ECO:0000313" key="8">
    <source>
        <dbReference type="EMBL" id="CDH60391.1"/>
    </source>
</evidence>
<proteinExistence type="predicted"/>
<dbReference type="InterPro" id="IPR010482">
    <property type="entry name" value="TECPR1-like_DysF"/>
</dbReference>
<comment type="caution">
    <text evidence="8">The sequence shown here is derived from an EMBL/GenBank/DDBJ whole genome shotgun (WGS) entry which is preliminary data.</text>
</comment>
<evidence type="ECO:0000256" key="5">
    <source>
        <dbReference type="SAM" id="MobiDB-lite"/>
    </source>
</evidence>
<dbReference type="OrthoDB" id="74314at2759"/>
<dbReference type="GO" id="GO:0007031">
    <property type="term" value="P:peroxisome organization"/>
    <property type="evidence" value="ECO:0007669"/>
    <property type="project" value="UniProtKB-ARBA"/>
</dbReference>
<sequence length="397" mass="45326">MSHVSKATLASSAVLSPSHRATTSEHIQSVIVTAALHAADSPDPPNEYLANLPPLNAQISAKNFVRFASRCGFMFAFRDAVLLLLSWDKPLDTMVAMVGYIIVCMYPRLLLLAPHAILLHLLLASYQKQQDLLKIRREGSPEYLRNMQNLQNMMGEISNLYDTASAYQRYIDWSDEKLTMSILQATLASAVALGVIVWWIPLRLCALFGGCSLFLANTRFAKYCWRELGPDAMVYAQEMFNGASDWYNDRQQQQPVKHVQQSQEQGTGQNNDEQVQVSLYENQRWWPGTGFAPQMLEGERNPWSDLSGSVQLQPKEDMTAPKGYRWSQDNWHLDTTGPWIDDVLGIEFLVSPEEGGWVYTNNHWEYEGKSNGKDRQGRLTRRRRWIRNCIRTTNDML</sequence>
<feature type="region of interest" description="Disordered" evidence="5">
    <location>
        <begin position="251"/>
        <end position="272"/>
    </location>
</feature>
<name>A0A068SGJ1_9FUNG</name>
<feature type="transmembrane region" description="Helical" evidence="6">
    <location>
        <begin position="178"/>
        <end position="200"/>
    </location>
</feature>
<comment type="subcellular location">
    <subcellularLocation>
        <location evidence="1">Membrane</location>
        <topology evidence="1">Multi-pass membrane protein</topology>
    </subcellularLocation>
</comment>
<keyword evidence="4 6" id="KW-0472">Membrane</keyword>
<feature type="compositionally biased region" description="Low complexity" evidence="5">
    <location>
        <begin position="251"/>
        <end position="265"/>
    </location>
</feature>
<dbReference type="PANTHER" id="PTHR28304">
    <property type="entry name" value="PEROXISOMAL MEMBRANE PROTEIN PEX29"/>
    <property type="match status" value="1"/>
</dbReference>
<dbReference type="VEuPathDB" id="FungiDB:LCOR_11174.1"/>
<protein>
    <recommendedName>
        <fullName evidence="7">Peroxin/Ferlin domain-containing protein</fullName>
    </recommendedName>
</protein>
<gene>
    <name evidence="8" type="ORF">LCOR_11174.1</name>
</gene>
<keyword evidence="3 6" id="KW-1133">Transmembrane helix</keyword>
<evidence type="ECO:0000256" key="2">
    <source>
        <dbReference type="ARBA" id="ARBA00022692"/>
    </source>
</evidence>
<dbReference type="AlphaFoldDB" id="A0A068SGJ1"/>
<dbReference type="InterPro" id="IPR006614">
    <property type="entry name" value="Peroxin/Ferlin"/>
</dbReference>
<evidence type="ECO:0000256" key="4">
    <source>
        <dbReference type="ARBA" id="ARBA00023136"/>
    </source>
</evidence>
<accession>A0A068SGJ1</accession>